<gene>
    <name evidence="1" type="ORF">D3878_22875</name>
</gene>
<dbReference type="EMBL" id="QYUQ01000002">
    <property type="protein sequence ID" value="RJG04621.1"/>
    <property type="molecule type" value="Genomic_DNA"/>
</dbReference>
<dbReference type="Gene3D" id="3.40.50.10110">
    <property type="entry name" value="DNA polymerase III subunit chi"/>
    <property type="match status" value="1"/>
</dbReference>
<organism evidence="1 2">
    <name type="scientific">Noviherbaspirillum sedimenti</name>
    <dbReference type="NCBI Taxonomy" id="2320865"/>
    <lineage>
        <taxon>Bacteria</taxon>
        <taxon>Pseudomonadati</taxon>
        <taxon>Pseudomonadota</taxon>
        <taxon>Betaproteobacteria</taxon>
        <taxon>Burkholderiales</taxon>
        <taxon>Oxalobacteraceae</taxon>
        <taxon>Noviherbaspirillum</taxon>
    </lineage>
</organism>
<comment type="caution">
    <text evidence="1">The sequence shown here is derived from an EMBL/GenBank/DDBJ whole genome shotgun (WGS) entry which is preliminary data.</text>
</comment>
<sequence>MTRIDFHSNVPDKFQYACRLVRKARAANSKIVLMANRQDLAAVDAALWTFSEADFLPHVQASDALAAQTPVILTDDDAVELPHHQILINLSGTLPAHFARFERLIEIVGADDADAVAGRTRYSYYRKQGYQLNHFPAESHE</sequence>
<evidence type="ECO:0000313" key="1">
    <source>
        <dbReference type="EMBL" id="RJG04621.1"/>
    </source>
</evidence>
<dbReference type="NCBIfam" id="NF004348">
    <property type="entry name" value="PRK05728.1-5"/>
    <property type="match status" value="1"/>
</dbReference>
<dbReference type="Proteomes" id="UP000266327">
    <property type="component" value="Unassembled WGS sequence"/>
</dbReference>
<dbReference type="RefSeq" id="WP_119788098.1">
    <property type="nucleotide sequence ID" value="NZ_QYUQ01000002.1"/>
</dbReference>
<evidence type="ECO:0000313" key="2">
    <source>
        <dbReference type="Proteomes" id="UP000266327"/>
    </source>
</evidence>
<proteinExistence type="predicted"/>
<dbReference type="InterPro" id="IPR036768">
    <property type="entry name" value="PolIII_chi_sf"/>
</dbReference>
<dbReference type="GO" id="GO:0003677">
    <property type="term" value="F:DNA binding"/>
    <property type="evidence" value="ECO:0007669"/>
    <property type="project" value="InterPro"/>
</dbReference>
<dbReference type="GO" id="GO:0032298">
    <property type="term" value="P:positive regulation of DNA-templated DNA replication initiation"/>
    <property type="evidence" value="ECO:0007669"/>
    <property type="project" value="TreeGrafter"/>
</dbReference>
<keyword evidence="2" id="KW-1185">Reference proteome</keyword>
<name>A0A3A3G9E3_9BURK</name>
<dbReference type="AlphaFoldDB" id="A0A3A3G9E3"/>
<dbReference type="PANTHER" id="PTHR38767:SF1">
    <property type="entry name" value="DNA POLYMERASE III SUBUNIT CHI"/>
    <property type="match status" value="1"/>
</dbReference>
<reference evidence="2" key="1">
    <citation type="submission" date="2018-09" db="EMBL/GenBank/DDBJ databases">
        <authorList>
            <person name="Zhu H."/>
        </authorList>
    </citation>
    <scope>NUCLEOTIDE SEQUENCE [LARGE SCALE GENOMIC DNA]</scope>
    <source>
        <strain evidence="2">K1S02-23</strain>
    </source>
</reference>
<dbReference type="SUPFAM" id="SSF102400">
    <property type="entry name" value="DNA polymerase III chi subunit"/>
    <property type="match status" value="1"/>
</dbReference>
<protein>
    <submittedName>
        <fullName evidence="1">DNA polymerase III subunit chi</fullName>
    </submittedName>
</protein>
<dbReference type="InterPro" id="IPR007459">
    <property type="entry name" value="DNA_pol3_chi"/>
</dbReference>
<dbReference type="OrthoDB" id="5297568at2"/>
<dbReference type="GO" id="GO:0003887">
    <property type="term" value="F:DNA-directed DNA polymerase activity"/>
    <property type="evidence" value="ECO:0007669"/>
    <property type="project" value="InterPro"/>
</dbReference>
<dbReference type="Pfam" id="PF04364">
    <property type="entry name" value="DNA_pol3_chi"/>
    <property type="match status" value="1"/>
</dbReference>
<dbReference type="PANTHER" id="PTHR38767">
    <property type="entry name" value="DNA POLYMERASE III SUBUNIT CHI"/>
    <property type="match status" value="1"/>
</dbReference>
<dbReference type="GO" id="GO:0006260">
    <property type="term" value="P:DNA replication"/>
    <property type="evidence" value="ECO:0007669"/>
    <property type="project" value="InterPro"/>
</dbReference>
<accession>A0A3A3G9E3</accession>